<dbReference type="PANTHER" id="PTHR15268:SF16">
    <property type="entry name" value="THYROID HORMONE RECEPTOR-ASSOCIATED PROTEIN 3"/>
    <property type="match status" value="1"/>
</dbReference>
<feature type="compositionally biased region" description="Basic and acidic residues" evidence="4">
    <location>
        <begin position="31"/>
        <end position="49"/>
    </location>
</feature>
<feature type="compositionally biased region" description="Basic and acidic residues" evidence="4">
    <location>
        <begin position="1103"/>
        <end position="1123"/>
    </location>
</feature>
<dbReference type="InterPro" id="IPR035468">
    <property type="entry name" value="SH3D21_SH3"/>
</dbReference>
<comment type="caution">
    <text evidence="6">The sequence shown here is derived from an EMBL/GenBank/DDBJ whole genome shotgun (WGS) entry which is preliminary data.</text>
</comment>
<feature type="compositionally biased region" description="Polar residues" evidence="4">
    <location>
        <begin position="219"/>
        <end position="240"/>
    </location>
</feature>
<gene>
    <name evidence="6" type="ORF">H4Q32_017386</name>
</gene>
<dbReference type="PRINTS" id="PR01887">
    <property type="entry name" value="SPECTRNALPHA"/>
</dbReference>
<protein>
    <submittedName>
        <fullName evidence="6">Bcl-2-associated transcription factor 1</fullName>
    </submittedName>
</protein>
<feature type="region of interest" description="Disordered" evidence="4">
    <location>
        <begin position="459"/>
        <end position="499"/>
    </location>
</feature>
<dbReference type="Pfam" id="PF07653">
    <property type="entry name" value="SH3_2"/>
    <property type="match status" value="1"/>
</dbReference>
<accession>A0ABQ8LWP7</accession>
<sequence>MRRCKQPSNFFLLLSSSSRSRSRSRSHSPSHNRERNHTREYQNQRDFRGNHRGFRRPYYFRGRGQGFFRGRFQRGGRGGYNNYRNKNWQNFRQHPQQQQQQYHANSPKRGRSRSRSPKKQSKSPQSRSHSRRSDRSSSGRSPQSHHSSSSNSGSAKRSCKNAREDISVAEATRGGGDGGVAEQVGGSPVAEGNSDGDRTVENCQVLVNHDTSPKKASPQVCSTVTSDQPIDSATNETSPAHNAPDRGATNWQKVETAPSSTSPKKTSLTPVFNGFGLFTNIDQQTDDTIAISAAFLKEQELKKQASAWDDNTLKGKSNGDIVCDKENGEMFEKGIELSHVVNHDNAGEKEKTKSAKSADGNKLYISSTKRGSRNGPTFLYEDDEDDPEDMEISDRVRDVENDPSKNKSKVTLSAREMFETRIRRMQDMAWDDELEALLLCHKQERAANILAALSKRDQLGGMFKDPSPEKLSNVKRKEKTTLSSSSKPTLLPRRSSENREQEMFVVMNEESPPRASMKRGSEFSVRMESLSDDLARTSVLTNERRNLLEFLHLDKKDWEFQSVLQHLQAQSPKSPSELFAQHIVSIRRAAEKEFMKQRKSPEIHRRIDVSPSAFKRHSLLFDEMKSSMENSFKVDGKKSKGDSMDLRLDIERRKKYLSGEREHREDEYGGRVLRESPDSSKEIPTEKISKSHKKPKKSKKKREHSESSSSSSSSSSVYQEEETEIKAEGFSKMQQGLRDYAESAERGRARGGFLRIRGRTWNRGNFHGSSNGDSQMNMTAKNDDWDQEYTPKSKKYFLHSEKDGEAEKKVTDTQGRGRGNIIRTKGRFILRRATNTNTTNNTSPKWAHDKFQATDDDDEGEQQGEDVDQDQLGALNTAFKELWVLVLLDFEATMSDELTVHVGDVVKNVSKGKEEGWLEGELRGKKGMFPSNFVKEVPVYLIGDTNREPRSMRKSKKPKVQTRKCEVAFPYTPSHEDELELVVGETIEILREAKVQQRPSLRRKTSSVKECCQVMFDYTAVADDELNLKKGEVIAIINKSTEDDGWWEGELNGRRGFFPDNFVMVIPADALNTGNAGQAPVRRVSQKNAVNQMPVMDQNSSDTKTETKNDKPDTKDFRSDPPGKIKLPGLHKPPVPPPPVKEKPIKLVPKNDEPQPVSPKQQPPSSPVQKEVKDNKEVKEKTPDQFDGVDVSSEKLSHPTANRAKPPQRRPPTALTSQATEPQSSASTKTEQVAKTTSPPKTQTEKKAAVQEESASLASVLTELKDLRMSLDLLKAQHE</sequence>
<feature type="region of interest" description="Disordered" evidence="4">
    <location>
        <begin position="831"/>
        <end position="865"/>
    </location>
</feature>
<feature type="compositionally biased region" description="Basic residues" evidence="4">
    <location>
        <begin position="106"/>
        <end position="121"/>
    </location>
</feature>
<feature type="compositionally biased region" description="Gly residues" evidence="4">
    <location>
        <begin position="63"/>
        <end position="79"/>
    </location>
</feature>
<evidence type="ECO:0000256" key="4">
    <source>
        <dbReference type="SAM" id="MobiDB-lite"/>
    </source>
</evidence>
<dbReference type="PRINTS" id="PR00452">
    <property type="entry name" value="SH3DOMAIN"/>
</dbReference>
<keyword evidence="7" id="KW-1185">Reference proteome</keyword>
<feature type="compositionally biased region" description="Basic and acidic residues" evidence="4">
    <location>
        <begin position="1170"/>
        <end position="1184"/>
    </location>
</feature>
<comment type="similarity">
    <text evidence="1">Belongs to the BCLAF1/THRAP3 family.</text>
</comment>
<feature type="domain" description="SH3" evidence="5">
    <location>
        <begin position="1007"/>
        <end position="1068"/>
    </location>
</feature>
<feature type="compositionally biased region" description="Low complexity" evidence="4">
    <location>
        <begin position="258"/>
        <end position="267"/>
    </location>
</feature>
<dbReference type="Gene3D" id="2.30.30.40">
    <property type="entry name" value="SH3 Domains"/>
    <property type="match status" value="3"/>
</dbReference>
<feature type="region of interest" description="Disordered" evidence="4">
    <location>
        <begin position="344"/>
        <end position="390"/>
    </location>
</feature>
<name>A0ABQ8LWP7_LABRO</name>
<feature type="compositionally biased region" description="Low complexity" evidence="4">
    <location>
        <begin position="481"/>
        <end position="493"/>
    </location>
</feature>
<feature type="compositionally biased region" description="Polar residues" evidence="4">
    <location>
        <begin position="1214"/>
        <end position="1242"/>
    </location>
</feature>
<dbReference type="SUPFAM" id="SSF50044">
    <property type="entry name" value="SH3-domain"/>
    <property type="match status" value="3"/>
</dbReference>
<dbReference type="InterPro" id="IPR001452">
    <property type="entry name" value="SH3_domain"/>
</dbReference>
<feature type="domain" description="SH3" evidence="5">
    <location>
        <begin position="879"/>
        <end position="939"/>
    </location>
</feature>
<dbReference type="EMBL" id="JACTAM010000016">
    <property type="protein sequence ID" value="KAI2655067.1"/>
    <property type="molecule type" value="Genomic_DNA"/>
</dbReference>
<proteinExistence type="inferred from homology"/>
<feature type="compositionally biased region" description="Acidic residues" evidence="4">
    <location>
        <begin position="854"/>
        <end position="865"/>
    </location>
</feature>
<feature type="compositionally biased region" description="Polar residues" evidence="4">
    <location>
        <begin position="82"/>
        <end position="95"/>
    </location>
</feature>
<feature type="region of interest" description="Disordered" evidence="4">
    <location>
        <begin position="1073"/>
        <end position="1252"/>
    </location>
</feature>
<feature type="compositionally biased region" description="Basic and acidic residues" evidence="4">
    <location>
        <begin position="344"/>
        <end position="353"/>
    </location>
</feature>
<evidence type="ECO:0000256" key="2">
    <source>
        <dbReference type="ARBA" id="ARBA00022443"/>
    </source>
</evidence>
<dbReference type="PANTHER" id="PTHR15268">
    <property type="entry name" value="THRAP3/BCLAF1"/>
    <property type="match status" value="1"/>
</dbReference>
<feature type="region of interest" description="Disordered" evidence="4">
    <location>
        <begin position="660"/>
        <end position="734"/>
    </location>
</feature>
<feature type="compositionally biased region" description="Low complexity" evidence="4">
    <location>
        <begin position="707"/>
        <end position="716"/>
    </location>
</feature>
<dbReference type="SMART" id="SM00326">
    <property type="entry name" value="SH3"/>
    <property type="match status" value="2"/>
</dbReference>
<reference evidence="6 7" key="1">
    <citation type="submission" date="2022-01" db="EMBL/GenBank/DDBJ databases">
        <title>A high-quality chromosome-level genome assembly of rohu carp, Labeo rohita.</title>
        <authorList>
            <person name="Arick M.A. II"/>
            <person name="Hsu C.-Y."/>
            <person name="Magbanua Z."/>
            <person name="Pechanova O."/>
            <person name="Grover C."/>
            <person name="Miller E."/>
            <person name="Thrash A."/>
            <person name="Ezzel L."/>
            <person name="Alam S."/>
            <person name="Benzie J."/>
            <person name="Hamilton M."/>
            <person name="Karsi A."/>
            <person name="Lawrence M.L."/>
            <person name="Peterson D.G."/>
        </authorList>
    </citation>
    <scope>NUCLEOTIDE SEQUENCE [LARGE SCALE GENOMIC DNA]</scope>
    <source>
        <strain evidence="7">BAU-BD-2019</strain>
        <tissue evidence="6">Blood</tissue>
    </source>
</reference>
<keyword evidence="2 3" id="KW-0728">SH3 domain</keyword>
<dbReference type="InterPro" id="IPR029199">
    <property type="entry name" value="THRAP3_BCLAF1"/>
</dbReference>
<dbReference type="InterPro" id="IPR036028">
    <property type="entry name" value="SH3-like_dom_sf"/>
</dbReference>
<feature type="compositionally biased region" description="Basic residues" evidence="4">
    <location>
        <begin position="20"/>
        <end position="30"/>
    </location>
</feature>
<dbReference type="Proteomes" id="UP000830375">
    <property type="component" value="Unassembled WGS sequence"/>
</dbReference>
<feature type="compositionally biased region" description="Acidic residues" evidence="4">
    <location>
        <begin position="380"/>
        <end position="390"/>
    </location>
</feature>
<evidence type="ECO:0000313" key="7">
    <source>
        <dbReference type="Proteomes" id="UP000830375"/>
    </source>
</evidence>
<evidence type="ECO:0000259" key="5">
    <source>
        <dbReference type="PROSITE" id="PS50002"/>
    </source>
</evidence>
<feature type="compositionally biased region" description="Basic residues" evidence="4">
    <location>
        <begin position="690"/>
        <end position="702"/>
    </location>
</feature>
<feature type="compositionally biased region" description="Polar residues" evidence="4">
    <location>
        <begin position="1086"/>
        <end position="1102"/>
    </location>
</feature>
<organism evidence="6 7">
    <name type="scientific">Labeo rohita</name>
    <name type="common">Indian major carp</name>
    <name type="synonym">Cyprinus rohita</name>
    <dbReference type="NCBI Taxonomy" id="84645"/>
    <lineage>
        <taxon>Eukaryota</taxon>
        <taxon>Metazoa</taxon>
        <taxon>Chordata</taxon>
        <taxon>Craniata</taxon>
        <taxon>Vertebrata</taxon>
        <taxon>Euteleostomi</taxon>
        <taxon>Actinopterygii</taxon>
        <taxon>Neopterygii</taxon>
        <taxon>Teleostei</taxon>
        <taxon>Ostariophysi</taxon>
        <taxon>Cypriniformes</taxon>
        <taxon>Cyprinidae</taxon>
        <taxon>Labeoninae</taxon>
        <taxon>Labeonini</taxon>
        <taxon>Labeo</taxon>
    </lineage>
</organism>
<feature type="compositionally biased region" description="Basic and acidic residues" evidence="4">
    <location>
        <begin position="1140"/>
        <end position="1153"/>
    </location>
</feature>
<dbReference type="CDD" id="cd11873">
    <property type="entry name" value="SH3_CD2AP-like_1"/>
    <property type="match status" value="1"/>
</dbReference>
<dbReference type="CDD" id="cd12142">
    <property type="entry name" value="SH3_D21-like"/>
    <property type="match status" value="1"/>
</dbReference>
<dbReference type="PROSITE" id="PS50002">
    <property type="entry name" value="SH3"/>
    <property type="match status" value="2"/>
</dbReference>
<feature type="compositionally biased region" description="Basic and acidic residues" evidence="4">
    <location>
        <begin position="660"/>
        <end position="689"/>
    </location>
</feature>
<feature type="region of interest" description="Disordered" evidence="4">
    <location>
        <begin position="14"/>
        <end position="267"/>
    </location>
</feature>
<evidence type="ECO:0000313" key="6">
    <source>
        <dbReference type="EMBL" id="KAI2655067.1"/>
    </source>
</evidence>
<evidence type="ECO:0000256" key="3">
    <source>
        <dbReference type="PROSITE-ProRule" id="PRU00192"/>
    </source>
</evidence>
<dbReference type="Pfam" id="PF00018">
    <property type="entry name" value="SH3_1"/>
    <property type="match status" value="1"/>
</dbReference>
<feature type="compositionally biased region" description="Low complexity" evidence="4">
    <location>
        <begin position="138"/>
        <end position="156"/>
    </location>
</feature>
<evidence type="ECO:0000256" key="1">
    <source>
        <dbReference type="ARBA" id="ARBA00006481"/>
    </source>
</evidence>
<dbReference type="Pfam" id="PF15440">
    <property type="entry name" value="THRAP3_BCLAF1"/>
    <property type="match status" value="2"/>
</dbReference>